<reference evidence="1 2" key="1">
    <citation type="submission" date="2015-12" db="EMBL/GenBank/DDBJ databases">
        <title>Draft genome of the nematode, Onchocerca flexuosa.</title>
        <authorList>
            <person name="Mitreva M."/>
        </authorList>
    </citation>
    <scope>NUCLEOTIDE SEQUENCE [LARGE SCALE GENOMIC DNA]</scope>
    <source>
        <strain evidence="1">Red Deer</strain>
    </source>
</reference>
<sequence length="216" mass="24810">MTSSETTEDRMGKTKVMASFFKKLGEKLRNYQRYQKPEQFSDLSSSRSYSLDLTKNQNELDSKELVKRNSNLRSSDNFSRGHKDISDSSLNIREISFFFFFFFQTKISQPTQSEVNNKQSQSTVIPNEGSSFRTITSSSMSLEKPTDEFHDGVKTYFDLGNNNVLSILKSKNNPNAVIYELQNPNGCKIYLEKLDNRATLLSVDDTGKRRYISCSF</sequence>
<keyword evidence="2" id="KW-1185">Reference proteome</keyword>
<dbReference type="EMBL" id="KZ269979">
    <property type="protein sequence ID" value="OZC11752.1"/>
    <property type="molecule type" value="Genomic_DNA"/>
</dbReference>
<organism evidence="1 2">
    <name type="scientific">Onchocerca flexuosa</name>
    <dbReference type="NCBI Taxonomy" id="387005"/>
    <lineage>
        <taxon>Eukaryota</taxon>
        <taxon>Metazoa</taxon>
        <taxon>Ecdysozoa</taxon>
        <taxon>Nematoda</taxon>
        <taxon>Chromadorea</taxon>
        <taxon>Rhabditida</taxon>
        <taxon>Spirurina</taxon>
        <taxon>Spiruromorpha</taxon>
        <taxon>Filarioidea</taxon>
        <taxon>Onchocercidae</taxon>
        <taxon>Onchocerca</taxon>
    </lineage>
</organism>
<gene>
    <name evidence="1" type="ORF">X798_00932</name>
</gene>
<proteinExistence type="predicted"/>
<protein>
    <submittedName>
        <fullName evidence="1">Uncharacterized protein</fullName>
    </submittedName>
</protein>
<dbReference type="AlphaFoldDB" id="A0A238C2P5"/>
<accession>A0A238C2P5</accession>
<dbReference type="OrthoDB" id="5856468at2759"/>
<evidence type="ECO:0000313" key="2">
    <source>
        <dbReference type="Proteomes" id="UP000242913"/>
    </source>
</evidence>
<dbReference type="Proteomes" id="UP000242913">
    <property type="component" value="Unassembled WGS sequence"/>
</dbReference>
<name>A0A238C2P5_9BILA</name>
<evidence type="ECO:0000313" key="1">
    <source>
        <dbReference type="EMBL" id="OZC11752.1"/>
    </source>
</evidence>